<dbReference type="Pfam" id="PF00892">
    <property type="entry name" value="EamA"/>
    <property type="match status" value="2"/>
</dbReference>
<evidence type="ECO:0000313" key="8">
    <source>
        <dbReference type="EMBL" id="CAA9236120.1"/>
    </source>
</evidence>
<name>A0A6J4HWW7_9PROT</name>
<gene>
    <name evidence="8" type="ORF">AVDCRST_MAG27-2275</name>
</gene>
<organism evidence="8">
    <name type="scientific">uncultured Craurococcus sp</name>
    <dbReference type="NCBI Taxonomy" id="1135998"/>
    <lineage>
        <taxon>Bacteria</taxon>
        <taxon>Pseudomonadati</taxon>
        <taxon>Pseudomonadota</taxon>
        <taxon>Alphaproteobacteria</taxon>
        <taxon>Acetobacterales</taxon>
        <taxon>Acetobacteraceae</taxon>
        <taxon>Craurococcus</taxon>
        <taxon>environmental samples</taxon>
    </lineage>
</organism>
<feature type="transmembrane region" description="Helical" evidence="6">
    <location>
        <begin position="154"/>
        <end position="174"/>
    </location>
</feature>
<dbReference type="InterPro" id="IPR000620">
    <property type="entry name" value="EamA_dom"/>
</dbReference>
<feature type="transmembrane region" description="Helical" evidence="6">
    <location>
        <begin position="186"/>
        <end position="210"/>
    </location>
</feature>
<dbReference type="SUPFAM" id="SSF103481">
    <property type="entry name" value="Multidrug resistance efflux transporter EmrE"/>
    <property type="match status" value="2"/>
</dbReference>
<dbReference type="PANTHER" id="PTHR32322">
    <property type="entry name" value="INNER MEMBRANE TRANSPORTER"/>
    <property type="match status" value="1"/>
</dbReference>
<keyword evidence="3 6" id="KW-0812">Transmembrane</keyword>
<proteinExistence type="predicted"/>
<feature type="transmembrane region" description="Helical" evidence="6">
    <location>
        <begin position="73"/>
        <end position="95"/>
    </location>
</feature>
<dbReference type="Gene3D" id="1.10.3730.20">
    <property type="match status" value="1"/>
</dbReference>
<feature type="transmembrane region" description="Helical" evidence="6">
    <location>
        <begin position="222"/>
        <end position="240"/>
    </location>
</feature>
<feature type="transmembrane region" description="Helical" evidence="6">
    <location>
        <begin position="44"/>
        <end position="61"/>
    </location>
</feature>
<dbReference type="EMBL" id="CADCTD010000049">
    <property type="protein sequence ID" value="CAA9236120.1"/>
    <property type="molecule type" value="Genomic_DNA"/>
</dbReference>
<evidence type="ECO:0000256" key="6">
    <source>
        <dbReference type="SAM" id="Phobius"/>
    </source>
</evidence>
<dbReference type="InterPro" id="IPR050638">
    <property type="entry name" value="AA-Vitamin_Transporters"/>
</dbReference>
<feature type="transmembrane region" description="Helical" evidence="6">
    <location>
        <begin position="127"/>
        <end position="148"/>
    </location>
</feature>
<evidence type="ECO:0000256" key="3">
    <source>
        <dbReference type="ARBA" id="ARBA00022692"/>
    </source>
</evidence>
<feature type="transmembrane region" description="Helical" evidence="6">
    <location>
        <begin position="101"/>
        <end position="120"/>
    </location>
</feature>
<feature type="domain" description="EamA" evidence="7">
    <location>
        <begin position="156"/>
        <end position="286"/>
    </location>
</feature>
<evidence type="ECO:0000259" key="7">
    <source>
        <dbReference type="Pfam" id="PF00892"/>
    </source>
</evidence>
<dbReference type="GO" id="GO:0005886">
    <property type="term" value="C:plasma membrane"/>
    <property type="evidence" value="ECO:0007669"/>
    <property type="project" value="UniProtKB-SubCell"/>
</dbReference>
<protein>
    <recommendedName>
        <fullName evidence="7">EamA domain-containing protein</fullName>
    </recommendedName>
</protein>
<dbReference type="PANTHER" id="PTHR32322:SF18">
    <property type="entry name" value="S-ADENOSYLMETHIONINE_S-ADENOSYLHOMOCYSTEINE TRANSPORTER"/>
    <property type="match status" value="1"/>
</dbReference>
<keyword evidence="2" id="KW-1003">Cell membrane</keyword>
<comment type="subcellular location">
    <subcellularLocation>
        <location evidence="1">Cell membrane</location>
        <topology evidence="1">Multi-pass membrane protein</topology>
    </subcellularLocation>
</comment>
<dbReference type="InterPro" id="IPR037185">
    <property type="entry name" value="EmrE-like"/>
</dbReference>
<evidence type="ECO:0000256" key="1">
    <source>
        <dbReference type="ARBA" id="ARBA00004651"/>
    </source>
</evidence>
<evidence type="ECO:0000256" key="4">
    <source>
        <dbReference type="ARBA" id="ARBA00022989"/>
    </source>
</evidence>
<keyword evidence="5 6" id="KW-0472">Membrane</keyword>
<sequence>MIRAMPEQPSRAVVAAGVLAMFMFSANFAATGHALAEGLSVPDLVFLRYGTAGPLFLLLLLRIGLGGLAWWRVVVLAALGGAPYFLLTAMALRFAPAVHASILNPGGTMVFAPLLAWWLLRTPPEIGVRIGLPVIALGLLLIGGAGLGEGGGRVWIGDLMVLASGFNWALYGVLMQRWEVSGLRAAAIIGAVSLAWVPVHLAVFGIEGIAAHPAEALRQAGYQGLIAGGVAIVLYSRAVVAMGPARAALLPPLVPALGVLWAWLLLGEHVTPMQVAGMATVIAGMLCGALWRRR</sequence>
<keyword evidence="4 6" id="KW-1133">Transmembrane helix</keyword>
<feature type="domain" description="EamA" evidence="7">
    <location>
        <begin position="15"/>
        <end position="142"/>
    </location>
</feature>
<feature type="transmembrane region" description="Helical" evidence="6">
    <location>
        <begin position="247"/>
        <end position="266"/>
    </location>
</feature>
<evidence type="ECO:0000256" key="5">
    <source>
        <dbReference type="ARBA" id="ARBA00023136"/>
    </source>
</evidence>
<evidence type="ECO:0000256" key="2">
    <source>
        <dbReference type="ARBA" id="ARBA00022475"/>
    </source>
</evidence>
<dbReference type="AlphaFoldDB" id="A0A6J4HWW7"/>
<reference evidence="8" key="1">
    <citation type="submission" date="2020-02" db="EMBL/GenBank/DDBJ databases">
        <authorList>
            <person name="Meier V. D."/>
        </authorList>
    </citation>
    <scope>NUCLEOTIDE SEQUENCE</scope>
    <source>
        <strain evidence="8">AVDCRST_MAG27</strain>
    </source>
</reference>
<feature type="transmembrane region" description="Helical" evidence="6">
    <location>
        <begin position="272"/>
        <end position="291"/>
    </location>
</feature>
<accession>A0A6J4HWW7</accession>